<feature type="compositionally biased region" description="Low complexity" evidence="13">
    <location>
        <begin position="435"/>
        <end position="452"/>
    </location>
</feature>
<dbReference type="Proteomes" id="UP000683360">
    <property type="component" value="Unassembled WGS sequence"/>
</dbReference>
<proteinExistence type="predicted"/>
<name>A0A8S3STB4_MYTED</name>
<dbReference type="InterPro" id="IPR032675">
    <property type="entry name" value="LRR_dom_sf"/>
</dbReference>
<keyword evidence="10" id="KW-0472">Membrane</keyword>
<dbReference type="GO" id="GO:0034220">
    <property type="term" value="P:monoatomic ion transmembrane transport"/>
    <property type="evidence" value="ECO:0007669"/>
    <property type="project" value="UniProtKB-KW"/>
</dbReference>
<evidence type="ECO:0000256" key="10">
    <source>
        <dbReference type="ARBA" id="ARBA00023136"/>
    </source>
</evidence>
<evidence type="ECO:0000313" key="15">
    <source>
        <dbReference type="EMBL" id="CAG2222725.1"/>
    </source>
</evidence>
<accession>A0A8S3STB4</accession>
<feature type="signal peptide" evidence="14">
    <location>
        <begin position="1"/>
        <end position="22"/>
    </location>
</feature>
<organism evidence="15 16">
    <name type="scientific">Mytilus edulis</name>
    <name type="common">Blue mussel</name>
    <dbReference type="NCBI Taxonomy" id="6550"/>
    <lineage>
        <taxon>Eukaryota</taxon>
        <taxon>Metazoa</taxon>
        <taxon>Spiralia</taxon>
        <taxon>Lophotrochozoa</taxon>
        <taxon>Mollusca</taxon>
        <taxon>Bivalvia</taxon>
        <taxon>Autobranchia</taxon>
        <taxon>Pteriomorphia</taxon>
        <taxon>Mytilida</taxon>
        <taxon>Mytiloidea</taxon>
        <taxon>Mytilidae</taxon>
        <taxon>Mytilinae</taxon>
        <taxon>Mytilus</taxon>
    </lineage>
</organism>
<gene>
    <name evidence="15" type="ORF">MEDL_36166</name>
</gene>
<evidence type="ECO:0000256" key="8">
    <source>
        <dbReference type="ARBA" id="ARBA00022989"/>
    </source>
</evidence>
<dbReference type="InterPro" id="IPR051432">
    <property type="entry name" value="KCNMA1_auxiliary"/>
</dbReference>
<keyword evidence="2" id="KW-0813">Transport</keyword>
<dbReference type="EMBL" id="CAJPWZ010001767">
    <property type="protein sequence ID" value="CAG2222725.1"/>
    <property type="molecule type" value="Genomic_DNA"/>
</dbReference>
<keyword evidence="5" id="KW-0812">Transmembrane</keyword>
<feature type="compositionally biased region" description="Low complexity" evidence="13">
    <location>
        <begin position="415"/>
        <end position="428"/>
    </location>
</feature>
<evidence type="ECO:0000256" key="9">
    <source>
        <dbReference type="ARBA" id="ARBA00023065"/>
    </source>
</evidence>
<evidence type="ECO:0000256" key="14">
    <source>
        <dbReference type="SAM" id="SignalP"/>
    </source>
</evidence>
<dbReference type="PROSITE" id="PS51450">
    <property type="entry name" value="LRR"/>
    <property type="match status" value="2"/>
</dbReference>
<evidence type="ECO:0000256" key="13">
    <source>
        <dbReference type="SAM" id="MobiDB-lite"/>
    </source>
</evidence>
<evidence type="ECO:0000256" key="4">
    <source>
        <dbReference type="ARBA" id="ARBA00022614"/>
    </source>
</evidence>
<dbReference type="InterPro" id="IPR003591">
    <property type="entry name" value="Leu-rich_rpt_typical-subtyp"/>
</dbReference>
<evidence type="ECO:0000256" key="7">
    <source>
        <dbReference type="ARBA" id="ARBA00022737"/>
    </source>
</evidence>
<dbReference type="AlphaFoldDB" id="A0A8S3STB4"/>
<evidence type="ECO:0000256" key="5">
    <source>
        <dbReference type="ARBA" id="ARBA00022692"/>
    </source>
</evidence>
<dbReference type="InterPro" id="IPR001611">
    <property type="entry name" value="Leu-rich_rpt"/>
</dbReference>
<dbReference type="SUPFAM" id="SSF52058">
    <property type="entry name" value="L domain-like"/>
    <property type="match status" value="1"/>
</dbReference>
<dbReference type="PANTHER" id="PTHR46473:SF10">
    <property type="entry name" value="LD45603P-RELATED"/>
    <property type="match status" value="1"/>
</dbReference>
<evidence type="ECO:0000256" key="1">
    <source>
        <dbReference type="ARBA" id="ARBA00004162"/>
    </source>
</evidence>
<keyword evidence="9" id="KW-0406">Ion transport</keyword>
<reference evidence="15" key="1">
    <citation type="submission" date="2021-03" db="EMBL/GenBank/DDBJ databases">
        <authorList>
            <person name="Bekaert M."/>
        </authorList>
    </citation>
    <scope>NUCLEOTIDE SEQUENCE</scope>
</reference>
<dbReference type="Pfam" id="PF13855">
    <property type="entry name" value="LRR_8"/>
    <property type="match status" value="2"/>
</dbReference>
<feature type="chain" id="PRO_5035826170" evidence="14">
    <location>
        <begin position="23"/>
        <end position="463"/>
    </location>
</feature>
<protein>
    <submittedName>
        <fullName evidence="15">Uncharacterized protein</fullName>
    </submittedName>
</protein>
<keyword evidence="12" id="KW-0407">Ion channel</keyword>
<keyword evidence="6 14" id="KW-0732">Signal</keyword>
<evidence type="ECO:0000256" key="6">
    <source>
        <dbReference type="ARBA" id="ARBA00022729"/>
    </source>
</evidence>
<feature type="compositionally biased region" description="Polar residues" evidence="13">
    <location>
        <begin position="453"/>
        <end position="463"/>
    </location>
</feature>
<evidence type="ECO:0000256" key="11">
    <source>
        <dbReference type="ARBA" id="ARBA00023157"/>
    </source>
</evidence>
<evidence type="ECO:0000256" key="2">
    <source>
        <dbReference type="ARBA" id="ARBA00022448"/>
    </source>
</evidence>
<keyword evidence="8" id="KW-1133">Transmembrane helix</keyword>
<sequence length="463" mass="52170">MDNKSFWSLLIIIFCAFQGILGQTCPQSCVRCVVDGLGDVTDVTCSDSRAFQLIPKTVQHLVFQNGSLPNGIVKDFLFLGISELESIEITNYHLKELWGAFLLNCTDLKIMDFSNNEIHSIMKSNFKGPVALEILNLEKNHINLTTDNVFENLGFLKKLHLGNNLIQTLTHNTFEGLINLQILDLSRNKISYMDGHTFQSLSKVKNINLSYNRIRNIPSGLFNGLSNLKMLQLSHNTISTISDNAFVQAGVITLDLSTNQLTKIPTEMLQQISGNKTEVLLQRNNIRMLQKNSLSNIELKLLNLASNGMDMVENDATYNCKIKYLNMRQNMLTTLPETMLIYLNSVIIPQVFLSTNPFVCDCDLIWLGKFLYQKSWKNIPKCSKPIELSRLNIVDYYNQYDTSCLTTTEEITTPFSTSTSRDLSPSSTNTQHDNTTSQPISSSQRQTTPSPTDSVNTKNNTSC</sequence>
<keyword evidence="3" id="KW-1003">Cell membrane</keyword>
<dbReference type="Gene3D" id="3.80.10.10">
    <property type="entry name" value="Ribonuclease Inhibitor"/>
    <property type="match status" value="3"/>
</dbReference>
<dbReference type="PANTHER" id="PTHR46473">
    <property type="entry name" value="GH08155P"/>
    <property type="match status" value="1"/>
</dbReference>
<evidence type="ECO:0000313" key="16">
    <source>
        <dbReference type="Proteomes" id="UP000683360"/>
    </source>
</evidence>
<keyword evidence="11" id="KW-1015">Disulfide bond</keyword>
<dbReference type="GO" id="GO:0005886">
    <property type="term" value="C:plasma membrane"/>
    <property type="evidence" value="ECO:0007669"/>
    <property type="project" value="UniProtKB-SubCell"/>
</dbReference>
<keyword evidence="7" id="KW-0677">Repeat</keyword>
<comment type="subcellular location">
    <subcellularLocation>
        <location evidence="1">Cell membrane</location>
        <topology evidence="1">Single-pass membrane protein</topology>
    </subcellularLocation>
</comment>
<dbReference type="SMART" id="SM00369">
    <property type="entry name" value="LRR_TYP"/>
    <property type="match status" value="6"/>
</dbReference>
<evidence type="ECO:0000256" key="3">
    <source>
        <dbReference type="ARBA" id="ARBA00022475"/>
    </source>
</evidence>
<comment type="caution">
    <text evidence="15">The sequence shown here is derived from an EMBL/GenBank/DDBJ whole genome shotgun (WGS) entry which is preliminary data.</text>
</comment>
<dbReference type="OrthoDB" id="6160852at2759"/>
<feature type="region of interest" description="Disordered" evidence="13">
    <location>
        <begin position="415"/>
        <end position="463"/>
    </location>
</feature>
<keyword evidence="4" id="KW-0433">Leucine-rich repeat</keyword>
<evidence type="ECO:0000256" key="12">
    <source>
        <dbReference type="ARBA" id="ARBA00023303"/>
    </source>
</evidence>
<keyword evidence="16" id="KW-1185">Reference proteome</keyword>